<accession>A0A0H4I1I8</accession>
<evidence type="ECO:0000313" key="3">
    <source>
        <dbReference type="EMBL" id="AKO51495.1"/>
    </source>
</evidence>
<dbReference type="InterPro" id="IPR036291">
    <property type="entry name" value="NAD(P)-bd_dom_sf"/>
</dbReference>
<dbReference type="EMBL" id="CP011494">
    <property type="protein sequence ID" value="AKO51495.1"/>
    <property type="molecule type" value="Genomic_DNA"/>
</dbReference>
<dbReference type="InterPro" id="IPR051783">
    <property type="entry name" value="NAD(P)-dependent_oxidoreduct"/>
</dbReference>
<sequence length="292" mass="32003">MAIAEGLKKQRILLAGCGNLGGAIATLLLQSGAEVFGLRRRTDQLPQGVTPITADLTLPETLSDKLPPQLDQVIYCLTPSDYTEQGYHAAYVKGLENLLWELQGQTPNRLFFISSTGVYGQNDDGWVDERSPTQPSGFSGQQVLLGEQTALASSMAATVVRFSGIYGPSRQSFLQAVIDGRLNPPAHSNYSNRIHEQDAVRAMVYLSTMAASGETLQACYLASDCEPIRLDQVVRWVRQHTDCAEPAEGARDGSRVGSKLCSNRRLLKTGFEFRYPDFRAGYRELIGQRKGA</sequence>
<keyword evidence="1" id="KW-0812">Transmembrane</keyword>
<feature type="domain" description="NAD-dependent epimerase/dehydratase" evidence="2">
    <location>
        <begin position="14"/>
        <end position="179"/>
    </location>
</feature>
<name>A0A0H4I1I8_9GAMM</name>
<reference evidence="3 4" key="1">
    <citation type="submission" date="2015-05" db="EMBL/GenBank/DDBJ databases">
        <title>Complete genome of Marinobacter psychrophilus strain 20041T isolated from sea-ice of the Canadian Basin.</title>
        <authorList>
            <person name="Song L."/>
            <person name="Ren L."/>
            <person name="Yu Y."/>
            <person name="Wang X."/>
        </authorList>
    </citation>
    <scope>NUCLEOTIDE SEQUENCE [LARGE SCALE GENOMIC DNA]</scope>
    <source>
        <strain evidence="3 4">20041</strain>
    </source>
</reference>
<dbReference type="Pfam" id="PF01370">
    <property type="entry name" value="Epimerase"/>
    <property type="match status" value="1"/>
</dbReference>
<proteinExistence type="predicted"/>
<keyword evidence="1" id="KW-1133">Transmembrane helix</keyword>
<dbReference type="AlphaFoldDB" id="A0A0H4I1I8"/>
<dbReference type="STRING" id="330734.ABA45_02880"/>
<dbReference type="KEGG" id="mpq:ABA45_02880"/>
<dbReference type="PANTHER" id="PTHR48079:SF6">
    <property type="entry name" value="NAD(P)-BINDING DOMAIN-CONTAINING PROTEIN-RELATED"/>
    <property type="match status" value="1"/>
</dbReference>
<dbReference type="PANTHER" id="PTHR48079">
    <property type="entry name" value="PROTEIN YEEZ"/>
    <property type="match status" value="1"/>
</dbReference>
<dbReference type="SUPFAM" id="SSF51735">
    <property type="entry name" value="NAD(P)-binding Rossmann-fold domains"/>
    <property type="match status" value="1"/>
</dbReference>
<keyword evidence="1" id="KW-0472">Membrane</keyword>
<keyword evidence="4" id="KW-1185">Reference proteome</keyword>
<dbReference type="RefSeq" id="WP_048384268.1">
    <property type="nucleotide sequence ID" value="NZ_CP011494.1"/>
</dbReference>
<dbReference type="PATRIC" id="fig|330734.3.peg.644"/>
<dbReference type="GO" id="GO:0005737">
    <property type="term" value="C:cytoplasm"/>
    <property type="evidence" value="ECO:0007669"/>
    <property type="project" value="TreeGrafter"/>
</dbReference>
<organism evidence="3 4">
    <name type="scientific">Marinobacter psychrophilus</name>
    <dbReference type="NCBI Taxonomy" id="330734"/>
    <lineage>
        <taxon>Bacteria</taxon>
        <taxon>Pseudomonadati</taxon>
        <taxon>Pseudomonadota</taxon>
        <taxon>Gammaproteobacteria</taxon>
        <taxon>Pseudomonadales</taxon>
        <taxon>Marinobacteraceae</taxon>
        <taxon>Marinobacter</taxon>
    </lineage>
</organism>
<dbReference type="Gene3D" id="3.40.50.720">
    <property type="entry name" value="NAD(P)-binding Rossmann-like Domain"/>
    <property type="match status" value="1"/>
</dbReference>
<gene>
    <name evidence="3" type="ORF">ABA45_02880</name>
</gene>
<evidence type="ECO:0000256" key="1">
    <source>
        <dbReference type="SAM" id="Phobius"/>
    </source>
</evidence>
<dbReference type="InterPro" id="IPR001509">
    <property type="entry name" value="Epimerase_deHydtase"/>
</dbReference>
<feature type="transmembrane region" description="Helical" evidence="1">
    <location>
        <begin position="12"/>
        <end position="33"/>
    </location>
</feature>
<protein>
    <submittedName>
        <fullName evidence="3">NAD-dependent epimerase</fullName>
    </submittedName>
</protein>
<dbReference type="GO" id="GO:0004029">
    <property type="term" value="F:aldehyde dehydrogenase (NAD+) activity"/>
    <property type="evidence" value="ECO:0007669"/>
    <property type="project" value="TreeGrafter"/>
</dbReference>
<evidence type="ECO:0000259" key="2">
    <source>
        <dbReference type="Pfam" id="PF01370"/>
    </source>
</evidence>
<dbReference type="Proteomes" id="UP000036406">
    <property type="component" value="Chromosome"/>
</dbReference>
<evidence type="ECO:0000313" key="4">
    <source>
        <dbReference type="Proteomes" id="UP000036406"/>
    </source>
</evidence>